<name>A0A1V9YP45_9STRA</name>
<proteinExistence type="predicted"/>
<evidence type="ECO:0000313" key="3">
    <source>
        <dbReference type="Proteomes" id="UP000243217"/>
    </source>
</evidence>
<sequence>MQVSPGPYAITLPKTKSQYLKEICIFLWLWSSLGLSVWYLSYFQPYFENNLLWYEFNTSGYQTFFVDCINGLLELQNKTTMSKLGMERNYASPWITPLLHPAYPMALLTTKLISLEHAILSIRNTTPVALLWSPMHYCWFDFNQTWEIAHSIQRQRRCQFRYNENGAVYLETILRNTNWAKMISLSYAQSWHAGLFDGIQLSPMGSSYLKAISTANTTLQDEVKYWQSYNITKYQMQWQDYFFPGLDETITIVNANGISLPVILKSIPSRGGYSNSFRFSTYFGFDLWTIASSCNFSLIRNTPNYFIGKECGGINVTSFEDFSYLSDANGNYVNQTGILRKSLGPFLSSDIWVIPPPKSLENYIVELTSNLHNAIMADTQLGVIFSSLETLIANPTPPAWKGNYLYFGGNPLCLFGAAQTFVQTSIAFDDPCSYQAPLLMSLSPSSMVLGLYLARKLWTIHNICAQQNSLSCVTTLTIANDLLNALPSSNLSYSEINILTKDVSIMQYATDLTDTNWTILKQPLIDEKSPWIFYGWIMLFEWIQGIREVLSIEGDNGTLLLISEAYNTSSSKVQMGSLTNASKVVYYLLLYFTAITALLGVACTIVSRDSQILNLSFFHRLVGSTWIGRPLMFLRGATAIVLISSAPIHLDYNSSITKFNLSHRSLLETLTLSYEATWVAAVVHVLTLPYTSDNARSIGAISTILFWLTIVFIDLASPISVSTQFDYQCQAIDMVTQLYCTSGVIEIGSRERVLLLFEIQCIGIPVLLLLGKLFNNDQVEQLDDRTVSGAGRAYLIPPYDRVCGLLTGMLPWSSNYNFDIKLWSFIHVRQNKTSSGVYKKSMLSQTHQIAITPVLFGALYIVLSISSSVSYFQMLQINLPNDLVWKNFNVTGVHVFLATWFLESFPFYNSASTLQLNDNLVNNAGLFNLTNPVIPFNGHMGAHKQYTELTSISSTIVALRKLDACEAPWLSTQYCYLDFEKKWQMANSARRQERCKNMVWNGAIYLESVLRNLNWERWMYCWGDEFDIGFGKELKQTASGVDFLQTLHIKLSLSEELRYWQQFEIKNFTLQWQNYKYIGILNTYTITNAYDAKFLFTIATTRGTYRWNDQTSLKMYWTLGNDLKSIANNNTLMGGKSLLRASSKFAFGNFSLQDVYLRSTSYIPSPWDAVYHTQESILGPFGSIDMLYVGVPHLAQEISRHFLIYVQNVRRQEPNLYLNSSNSITILPVPKVWTSEITYTIGGSILCPLQSSNYSIDISSSPYPSFSFEVT</sequence>
<feature type="transmembrane region" description="Helical" evidence="1">
    <location>
        <begin position="584"/>
        <end position="607"/>
    </location>
</feature>
<accession>A0A1V9YP45</accession>
<organism evidence="2 3">
    <name type="scientific">Thraustotheca clavata</name>
    <dbReference type="NCBI Taxonomy" id="74557"/>
    <lineage>
        <taxon>Eukaryota</taxon>
        <taxon>Sar</taxon>
        <taxon>Stramenopiles</taxon>
        <taxon>Oomycota</taxon>
        <taxon>Saprolegniomycetes</taxon>
        <taxon>Saprolegniales</taxon>
        <taxon>Achlyaceae</taxon>
        <taxon>Thraustotheca</taxon>
    </lineage>
</organism>
<evidence type="ECO:0000313" key="2">
    <source>
        <dbReference type="EMBL" id="OQR87536.1"/>
    </source>
</evidence>
<dbReference type="AlphaFoldDB" id="A0A1V9YP45"/>
<keyword evidence="1" id="KW-1133">Transmembrane helix</keyword>
<dbReference type="EMBL" id="JNBS01003396">
    <property type="protein sequence ID" value="OQR87536.1"/>
    <property type="molecule type" value="Genomic_DNA"/>
</dbReference>
<feature type="transmembrane region" description="Helical" evidence="1">
    <location>
        <begin position="627"/>
        <end position="650"/>
    </location>
</feature>
<evidence type="ECO:0000256" key="1">
    <source>
        <dbReference type="SAM" id="Phobius"/>
    </source>
</evidence>
<keyword evidence="1" id="KW-0812">Transmembrane</keyword>
<keyword evidence="3" id="KW-1185">Reference proteome</keyword>
<protein>
    <submittedName>
        <fullName evidence="2">Uncharacterized protein</fullName>
    </submittedName>
</protein>
<gene>
    <name evidence="2" type="ORF">THRCLA_10450</name>
</gene>
<reference evidence="2 3" key="1">
    <citation type="journal article" date="2014" name="Genome Biol. Evol.">
        <title>The secreted proteins of Achlya hypogyna and Thraustotheca clavata identify the ancestral oomycete secretome and reveal gene acquisitions by horizontal gene transfer.</title>
        <authorList>
            <person name="Misner I."/>
            <person name="Blouin N."/>
            <person name="Leonard G."/>
            <person name="Richards T.A."/>
            <person name="Lane C.E."/>
        </authorList>
    </citation>
    <scope>NUCLEOTIDE SEQUENCE [LARGE SCALE GENOMIC DNA]</scope>
    <source>
        <strain evidence="2 3">ATCC 34112</strain>
    </source>
</reference>
<dbReference type="OrthoDB" id="78891at2759"/>
<comment type="caution">
    <text evidence="2">The sequence shown here is derived from an EMBL/GenBank/DDBJ whole genome shotgun (WGS) entry which is preliminary data.</text>
</comment>
<feature type="transmembrane region" description="Helical" evidence="1">
    <location>
        <begin position="697"/>
        <end position="716"/>
    </location>
</feature>
<feature type="transmembrane region" description="Helical" evidence="1">
    <location>
        <begin position="23"/>
        <end position="42"/>
    </location>
</feature>
<dbReference type="Proteomes" id="UP000243217">
    <property type="component" value="Unassembled WGS sequence"/>
</dbReference>
<feature type="transmembrane region" description="Helical" evidence="1">
    <location>
        <begin position="849"/>
        <end position="872"/>
    </location>
</feature>
<feature type="non-terminal residue" evidence="2">
    <location>
        <position position="1271"/>
    </location>
</feature>
<keyword evidence="1" id="KW-0472">Membrane</keyword>